<feature type="domain" description="Mediator complex subunit Med12" evidence="9">
    <location>
        <begin position="165"/>
        <end position="228"/>
    </location>
</feature>
<evidence type="ECO:0000259" key="9">
    <source>
        <dbReference type="SMART" id="SM01281"/>
    </source>
</evidence>
<feature type="compositionally biased region" description="Low complexity" evidence="8">
    <location>
        <begin position="7"/>
        <end position="18"/>
    </location>
</feature>
<feature type="region of interest" description="Disordered" evidence="8">
    <location>
        <begin position="1"/>
        <end position="20"/>
    </location>
</feature>
<name>A0A1E4RRC1_9ASCO</name>
<evidence type="ECO:0000256" key="3">
    <source>
        <dbReference type="ARBA" id="ARBA00019622"/>
    </source>
</evidence>
<dbReference type="GO" id="GO:0016592">
    <property type="term" value="C:mediator complex"/>
    <property type="evidence" value="ECO:0007669"/>
    <property type="project" value="InterPro"/>
</dbReference>
<dbReference type="PANTHER" id="PTHR46567">
    <property type="entry name" value="MEDIATOR OF RNA POLYMERASE II TRANSCRIPTION SUBUNIT 12"/>
    <property type="match status" value="1"/>
</dbReference>
<sequence length="1679" mass="194540">MSKLKNRNSLLSSHNRTSFSNSTKEEILSMKYLMERPDAALYPLNYQDAMKSGGDTTVANKKDDNSDSVNIYPDYEPWKDHNHLPSDKAESEKERMNNATFLNKGSFEAPQVSNEYYSSRNLIQATIFSSTANCNNILKELSQHLTNAYKTRDEVINKITYESNSFKIPPRVTLTTLKKESWLKDLANPNIPLLKISNKLPHGIKNKTLVDTLSSKNVPITRAIWFTKCTLYSELMILRRKIQSKQLTHASPHPNPRFGQSPEYIESQWLQEWTQQVVDYVYKFSKEMSYINSPEKKQLFNSKLGYLLTYLKTLYIECLLDKEYFISNILRFLRDGLPLEPQNISQMLAVNRSDNDENISDLFPIEITIDYGRTLVALTLVKIFWKEILKLDYLCKELSELLLFNYYFILKVPAHSTKSSHKTNEKTALPSNLKQKILLHISDSVEYLFKYNTNVFIIPNYWMLINEVLYNILLGSQSLNTNDQDREEIERQLKLINYRNESLMLNMRHLSQTSNSIEMAPPSSNNRLPAKRNSFLNASIGGLPFTVSPSTSNLNNQNNHAIQENHESGDHTFINRRNYDSLKIIEQFDRLQLNDELASYLRPKPDNWPNSNTWRSNLKLTIYWCITNNRDHRKSSEEILIICNFLKRNVLQKLSGKNTNNWKAEFENEIMEIIYEVVDKHDEEVNYYYLYVLINELYQLKVIAISSYLRKLIASGIFYITPGTNTDLPEGSKYNRQVDIHLSILRNLPVLNNKQCNSILQKWTPQGFNFNEKFEKGKQVLQEQIINKLLNNSFDDNIEQNMDYIKELNVGLKFMLVNWITTNLKNSISNSPRLIHVTPSIIANIYNFYSLCDNLTVFFKVFVRFILRNEGKIIIFYLDSLYFISKLIIRHFKLVKFIAGNNYESANTGYDLFKLTIINYKDLQNRDTDYFRFHDVWNFINRAVENSEATFNNGTSISKNNPLYAKEMVDSPMKIHMQENNKVNEKYSAEDFRNDLEVLIETPAKLMSQDEINDALSVIESMNVDVNAFKDLKRAKESVIIISEFMLKNGTHLNERQEISLFKLLINLSRILEAEQPLLFMDQLQTHIIESIKVTEEVQQLIIHFKKMLIYEVLQIRDLIMIFQKGFGNKDTGFQKKCNILIYDIFFETQTSLERQYLLNHQILFLEVLRYFYNIKDGTSELLIASKALKEDQKESIYQSYILENYKQGVYAVLKNSFFLHTKLTIDTLTKQLDTDSIIDICNDLLYLKANPISSKEDTFKLMKIISEFNLPIVQCLLKAITSKEFLTITEENLQETIEQFVEMVLDNLNFQFLSYNSYFGELFNYLNWRYKVKVFNTLENLFLCNTVFNFFSGEPTDLNKSDEDIYLRRKGSSMNLLPVFKDYFKKFSVSSMDDIPSSYKFFQDLSKFLLKLVHAVNSDVALENKNSGYLGDSISIFLRILIIHKISLTSIIVRHDGEQFTFIKNLISLLNSRFLSTKSEKLKILLYDLLLLMKSSLTTALIDINDTSLGDSTSPALNITNNMSPAPTDETIKMNVDGVPVNDHLNQPPYSKPSASGLPLVSSMFNLPEPNNTNPFKDCIDDSKVASSIMLDEQELTQDGDIHNVNNSDLILVSTRRDTVSFSSAFGLLEGSNVQQPTASRQFSLKSYQLLEEAGNAVNDGCINLLLFDAYTTKENIP</sequence>
<dbReference type="GeneID" id="30993731"/>
<dbReference type="GO" id="GO:0006357">
    <property type="term" value="P:regulation of transcription by RNA polymerase II"/>
    <property type="evidence" value="ECO:0007669"/>
    <property type="project" value="InterPro"/>
</dbReference>
<dbReference type="InterPro" id="IPR019035">
    <property type="entry name" value="Mediator_Med12"/>
</dbReference>
<keyword evidence="11" id="KW-1185">Reference proteome</keyword>
<comment type="similarity">
    <text evidence="2">Belongs to the Mediator complex subunit 12 family.</text>
</comment>
<keyword evidence="5" id="KW-0804">Transcription</keyword>
<gene>
    <name evidence="10" type="ORF">HYPBUDRAFT_117373</name>
</gene>
<keyword evidence="4" id="KW-0805">Transcription regulation</keyword>
<dbReference type="PANTHER" id="PTHR46567:SF1">
    <property type="entry name" value="MEDIATOR OF RNA POLYMERASE II TRANSCRIPTION SUBUNIT 12"/>
    <property type="match status" value="1"/>
</dbReference>
<reference evidence="11" key="1">
    <citation type="submission" date="2016-05" db="EMBL/GenBank/DDBJ databases">
        <title>Comparative genomics of biotechnologically important yeasts.</title>
        <authorList>
            <consortium name="DOE Joint Genome Institute"/>
            <person name="Riley R."/>
            <person name="Haridas S."/>
            <person name="Wolfe K.H."/>
            <person name="Lopes M.R."/>
            <person name="Hittinger C.T."/>
            <person name="Goker M."/>
            <person name="Salamov A."/>
            <person name="Wisecaver J."/>
            <person name="Long T.M."/>
            <person name="Aerts A.L."/>
            <person name="Barry K."/>
            <person name="Choi C."/>
            <person name="Clum A."/>
            <person name="Coughlan A.Y."/>
            <person name="Deshpande S."/>
            <person name="Douglass A.P."/>
            <person name="Hanson S.J."/>
            <person name="Klenk H.-P."/>
            <person name="Labutti K."/>
            <person name="Lapidus A."/>
            <person name="Lindquist E."/>
            <person name="Lipzen A."/>
            <person name="Meier-Kolthoff J.P."/>
            <person name="Ohm R.A."/>
            <person name="Otillar R.P."/>
            <person name="Pangilinan J."/>
            <person name="Peng Y."/>
            <person name="Rokas A."/>
            <person name="Rosa C.A."/>
            <person name="Scheuner C."/>
            <person name="Sibirny A.A."/>
            <person name="Slot J.C."/>
            <person name="Stielow J.B."/>
            <person name="Sun H."/>
            <person name="Kurtzman C.P."/>
            <person name="Blackwell M."/>
            <person name="Grigoriev I.V."/>
            <person name="Jeffries T.W."/>
        </authorList>
    </citation>
    <scope>NUCLEOTIDE SEQUENCE [LARGE SCALE GENOMIC DNA]</scope>
    <source>
        <strain evidence="11">NRRL Y-1933</strain>
    </source>
</reference>
<dbReference type="RefSeq" id="XP_020078897.1">
    <property type="nucleotide sequence ID" value="XM_020219181.1"/>
</dbReference>
<dbReference type="Pfam" id="PF09497">
    <property type="entry name" value="Med12"/>
    <property type="match status" value="1"/>
</dbReference>
<proteinExistence type="inferred from homology"/>
<evidence type="ECO:0000256" key="6">
    <source>
        <dbReference type="ARBA" id="ARBA00023242"/>
    </source>
</evidence>
<dbReference type="Proteomes" id="UP000095085">
    <property type="component" value="Unassembled WGS sequence"/>
</dbReference>
<dbReference type="GO" id="GO:0003712">
    <property type="term" value="F:transcription coregulator activity"/>
    <property type="evidence" value="ECO:0007669"/>
    <property type="project" value="InterPro"/>
</dbReference>
<evidence type="ECO:0000256" key="7">
    <source>
        <dbReference type="ARBA" id="ARBA00032010"/>
    </source>
</evidence>
<evidence type="ECO:0000256" key="2">
    <source>
        <dbReference type="ARBA" id="ARBA00010289"/>
    </source>
</evidence>
<evidence type="ECO:0000256" key="4">
    <source>
        <dbReference type="ARBA" id="ARBA00023015"/>
    </source>
</evidence>
<comment type="subcellular location">
    <subcellularLocation>
        <location evidence="1">Nucleus</location>
    </subcellularLocation>
</comment>
<evidence type="ECO:0000256" key="8">
    <source>
        <dbReference type="SAM" id="MobiDB-lite"/>
    </source>
</evidence>
<keyword evidence="6" id="KW-0539">Nucleus</keyword>
<evidence type="ECO:0000313" key="10">
    <source>
        <dbReference type="EMBL" id="ODV69830.1"/>
    </source>
</evidence>
<dbReference type="SMART" id="SM01281">
    <property type="entry name" value="Med12"/>
    <property type="match status" value="1"/>
</dbReference>
<evidence type="ECO:0000256" key="1">
    <source>
        <dbReference type="ARBA" id="ARBA00004123"/>
    </source>
</evidence>
<dbReference type="EMBL" id="KV454538">
    <property type="protein sequence ID" value="ODV69830.1"/>
    <property type="molecule type" value="Genomic_DNA"/>
</dbReference>
<evidence type="ECO:0000256" key="5">
    <source>
        <dbReference type="ARBA" id="ARBA00023163"/>
    </source>
</evidence>
<protein>
    <recommendedName>
        <fullName evidence="3">Mediator of RNA polymerase II transcription subunit 12</fullName>
    </recommendedName>
    <alternativeName>
        <fullName evidence="7">Mediator complex subunit 12</fullName>
    </alternativeName>
</protein>
<evidence type="ECO:0000313" key="11">
    <source>
        <dbReference type="Proteomes" id="UP000095085"/>
    </source>
</evidence>
<dbReference type="OrthoDB" id="20828at2759"/>
<accession>A0A1E4RRC1</accession>
<dbReference type="STRING" id="984485.A0A1E4RRC1"/>
<organism evidence="10 11">
    <name type="scientific">Hyphopichia burtonii NRRL Y-1933</name>
    <dbReference type="NCBI Taxonomy" id="984485"/>
    <lineage>
        <taxon>Eukaryota</taxon>
        <taxon>Fungi</taxon>
        <taxon>Dikarya</taxon>
        <taxon>Ascomycota</taxon>
        <taxon>Saccharomycotina</taxon>
        <taxon>Pichiomycetes</taxon>
        <taxon>Debaryomycetaceae</taxon>
        <taxon>Hyphopichia</taxon>
    </lineage>
</organism>